<keyword evidence="3" id="KW-1133">Transmembrane helix</keyword>
<dbReference type="PATRIC" id="fig|1415166.3.peg.5405"/>
<dbReference type="AlphaFoldDB" id="W5TM22"/>
<keyword evidence="5" id="KW-1185">Reference proteome</keyword>
<feature type="region of interest" description="Disordered" evidence="2">
    <location>
        <begin position="1"/>
        <end position="52"/>
    </location>
</feature>
<accession>W5TM22</accession>
<name>W5TM22_9NOCA</name>
<dbReference type="STRING" id="1415166.NONO_c52480"/>
<sequence length="356" mass="39434">MITPGSRLGNETGHGYVKPPGMYGTLEGAGRTGPGCTGRGSGRVSTTERADTRRQAITLAPLETVKLPVVEPNPRGHQAGDRCREPGCGNCHWDVQRLKYWLRGRLLAAGADDAEVDKPLGAQTPGLLWRRGSRLCAIEVRSAPVSLAHARKRTARLKAVGCDEVLWLCPTGYWIGQIPALGVDDFAAAGCEYRALSGGLIIDSDGILSHRQTPWGIREFIDGWVAGELACGYLDEDTRGWATVSDWEAHTHAQAMMIAQQRQELRDQRTELAVARNATRVRAKQIHKLNHRLERAESVVTELDATRRNLADRDRLEAGLRVRLARQRERVLHWQLMTCFAMLVIVTFIIAGFMLH</sequence>
<evidence type="ECO:0000313" key="5">
    <source>
        <dbReference type="Proteomes" id="UP000019150"/>
    </source>
</evidence>
<keyword evidence="3" id="KW-0472">Membrane</keyword>
<proteinExistence type="predicted"/>
<reference evidence="4 5" key="1">
    <citation type="journal article" date="2014" name="Appl. Environ. Microbiol.">
        <title>Insights into the Microbial Degradation of Rubber and Gutta-Percha by Analysis of the Complete Genome of Nocardia nova SH22a.</title>
        <authorList>
            <person name="Luo Q."/>
            <person name="Hiessl S."/>
            <person name="Poehlein A."/>
            <person name="Daniel R."/>
            <person name="Steinbuchel A."/>
        </authorList>
    </citation>
    <scope>NUCLEOTIDE SEQUENCE [LARGE SCALE GENOMIC DNA]</scope>
    <source>
        <strain evidence="4">SH22a</strain>
    </source>
</reference>
<keyword evidence="1" id="KW-0175">Coiled coil</keyword>
<keyword evidence="3" id="KW-0812">Transmembrane</keyword>
<protein>
    <submittedName>
        <fullName evidence="4">Uncharacterized protein</fullName>
    </submittedName>
</protein>
<dbReference type="eggNOG" id="ENOG5030TYS">
    <property type="taxonomic scope" value="Bacteria"/>
</dbReference>
<evidence type="ECO:0000256" key="2">
    <source>
        <dbReference type="SAM" id="MobiDB-lite"/>
    </source>
</evidence>
<evidence type="ECO:0000313" key="4">
    <source>
        <dbReference type="EMBL" id="AHH20028.1"/>
    </source>
</evidence>
<evidence type="ECO:0000256" key="3">
    <source>
        <dbReference type="SAM" id="Phobius"/>
    </source>
</evidence>
<gene>
    <name evidence="4" type="ORF">NONO_c52480</name>
</gene>
<dbReference type="HOGENOM" id="CLU_066624_0_0_11"/>
<feature type="transmembrane region" description="Helical" evidence="3">
    <location>
        <begin position="331"/>
        <end position="355"/>
    </location>
</feature>
<dbReference type="KEGG" id="nno:NONO_c52480"/>
<dbReference type="Proteomes" id="UP000019150">
    <property type="component" value="Chromosome"/>
</dbReference>
<evidence type="ECO:0000256" key="1">
    <source>
        <dbReference type="SAM" id="Coils"/>
    </source>
</evidence>
<feature type="coiled-coil region" evidence="1">
    <location>
        <begin position="258"/>
        <end position="313"/>
    </location>
</feature>
<organism evidence="4 5">
    <name type="scientific">Nocardia nova SH22a</name>
    <dbReference type="NCBI Taxonomy" id="1415166"/>
    <lineage>
        <taxon>Bacteria</taxon>
        <taxon>Bacillati</taxon>
        <taxon>Actinomycetota</taxon>
        <taxon>Actinomycetes</taxon>
        <taxon>Mycobacteriales</taxon>
        <taxon>Nocardiaceae</taxon>
        <taxon>Nocardia</taxon>
    </lineage>
</organism>
<dbReference type="EMBL" id="CP006850">
    <property type="protein sequence ID" value="AHH20028.1"/>
    <property type="molecule type" value="Genomic_DNA"/>
</dbReference>
<feature type="compositionally biased region" description="Gly residues" evidence="2">
    <location>
        <begin position="30"/>
        <end position="41"/>
    </location>
</feature>